<evidence type="ECO:0000256" key="2">
    <source>
        <dbReference type="ARBA" id="ARBA00022692"/>
    </source>
</evidence>
<evidence type="ECO:0000256" key="4">
    <source>
        <dbReference type="ARBA" id="ARBA00023136"/>
    </source>
</evidence>
<feature type="domain" description="O-antigen ligase-related" evidence="6">
    <location>
        <begin position="194"/>
        <end position="325"/>
    </location>
</feature>
<feature type="transmembrane region" description="Helical" evidence="5">
    <location>
        <begin position="64"/>
        <end position="83"/>
    </location>
</feature>
<comment type="caution">
    <text evidence="7">The sequence shown here is derived from an EMBL/GenBank/DDBJ whole genome shotgun (WGS) entry which is preliminary data.</text>
</comment>
<feature type="transmembrane region" description="Helical" evidence="5">
    <location>
        <begin position="89"/>
        <end position="106"/>
    </location>
</feature>
<evidence type="ECO:0000256" key="5">
    <source>
        <dbReference type="SAM" id="Phobius"/>
    </source>
</evidence>
<dbReference type="Pfam" id="PF04932">
    <property type="entry name" value="Wzy_C"/>
    <property type="match status" value="1"/>
</dbReference>
<feature type="transmembrane region" description="Helical" evidence="5">
    <location>
        <begin position="155"/>
        <end position="178"/>
    </location>
</feature>
<evidence type="ECO:0000313" key="8">
    <source>
        <dbReference type="Proteomes" id="UP001596002"/>
    </source>
</evidence>
<dbReference type="PANTHER" id="PTHR37422:SF13">
    <property type="entry name" value="LIPOPOLYSACCHARIDE BIOSYNTHESIS PROTEIN PA4999-RELATED"/>
    <property type="match status" value="1"/>
</dbReference>
<evidence type="ECO:0000259" key="6">
    <source>
        <dbReference type="Pfam" id="PF04932"/>
    </source>
</evidence>
<accession>A0ABV9Q6I4</accession>
<sequence>MKIERLKYWSLVALAFFPIVDFLLRKVPFLGSVWDDLILVGLAALALGRYLAGDRFEQLPYHRILTGFILLGIAYLAIGLSTFTIDLEGFRAIYTYSFYAFILPFLIDKDLAGKLIRYSLYAGLIIGLHGVYQYITKAPMPPGWVDATETVRTRAYSIFGSPNIMGSYMIMMFPMAAGMAWASRSTKERLFFGFVAFITLAALLFTFTRGAWLALFVALTVTAALFNRRLLILILIGAVAALLIPQIQDRIFNLFDPLYWQKAARDGRIARWLTAYDAMRYNPFFGAGMGHFGGAVAARHFDIRYVDNYYMKTLAEMGLLGLSVMLALFGTVIRNLYTRIFKPLQARQEWPLLLGMFTSVLAVLVQNAVENVFEVPAMNFLFWFIVSLTVILTGSSEKEASQK</sequence>
<feature type="transmembrane region" description="Helical" evidence="5">
    <location>
        <begin position="349"/>
        <end position="369"/>
    </location>
</feature>
<comment type="subcellular location">
    <subcellularLocation>
        <location evidence="1">Membrane</location>
        <topology evidence="1">Multi-pass membrane protein</topology>
    </subcellularLocation>
</comment>
<keyword evidence="7" id="KW-0436">Ligase</keyword>
<dbReference type="RefSeq" id="WP_380028047.1">
    <property type="nucleotide sequence ID" value="NZ_JBHSHC010000132.1"/>
</dbReference>
<feature type="transmembrane region" description="Helical" evidence="5">
    <location>
        <begin position="318"/>
        <end position="337"/>
    </location>
</feature>
<reference evidence="8" key="1">
    <citation type="journal article" date="2019" name="Int. J. Syst. Evol. Microbiol.">
        <title>The Global Catalogue of Microorganisms (GCM) 10K type strain sequencing project: providing services to taxonomists for standard genome sequencing and annotation.</title>
        <authorList>
            <consortium name="The Broad Institute Genomics Platform"/>
            <consortium name="The Broad Institute Genome Sequencing Center for Infectious Disease"/>
            <person name="Wu L."/>
            <person name="Ma J."/>
        </authorList>
    </citation>
    <scope>NUCLEOTIDE SEQUENCE [LARGE SCALE GENOMIC DNA]</scope>
    <source>
        <strain evidence="8">WYCCWR 12678</strain>
    </source>
</reference>
<dbReference type="EMBL" id="JBHSHC010000132">
    <property type="protein sequence ID" value="MFC4769484.1"/>
    <property type="molecule type" value="Genomic_DNA"/>
</dbReference>
<feature type="transmembrane region" description="Helical" evidence="5">
    <location>
        <begin position="190"/>
        <end position="207"/>
    </location>
</feature>
<evidence type="ECO:0000313" key="7">
    <source>
        <dbReference type="EMBL" id="MFC4769484.1"/>
    </source>
</evidence>
<keyword evidence="3 5" id="KW-1133">Transmembrane helix</keyword>
<feature type="transmembrane region" description="Helical" evidence="5">
    <location>
        <begin position="213"/>
        <end position="244"/>
    </location>
</feature>
<dbReference type="PANTHER" id="PTHR37422">
    <property type="entry name" value="TEICHURONIC ACID BIOSYNTHESIS PROTEIN TUAE"/>
    <property type="match status" value="1"/>
</dbReference>
<protein>
    <submittedName>
        <fullName evidence="7">O-antigen ligase family protein</fullName>
    </submittedName>
</protein>
<feature type="transmembrane region" description="Helical" evidence="5">
    <location>
        <begin position="36"/>
        <end position="52"/>
    </location>
</feature>
<dbReference type="Proteomes" id="UP001596002">
    <property type="component" value="Unassembled WGS sequence"/>
</dbReference>
<keyword evidence="4 5" id="KW-0472">Membrane</keyword>
<feature type="transmembrane region" description="Helical" evidence="5">
    <location>
        <begin position="281"/>
        <end position="298"/>
    </location>
</feature>
<dbReference type="GO" id="GO:0016874">
    <property type="term" value="F:ligase activity"/>
    <property type="evidence" value="ECO:0007669"/>
    <property type="project" value="UniProtKB-KW"/>
</dbReference>
<gene>
    <name evidence="7" type="ORF">ACFO8Q_19315</name>
</gene>
<proteinExistence type="predicted"/>
<organism evidence="7 8">
    <name type="scientific">Effusibacillus consociatus</name>
    <dbReference type="NCBI Taxonomy" id="1117041"/>
    <lineage>
        <taxon>Bacteria</taxon>
        <taxon>Bacillati</taxon>
        <taxon>Bacillota</taxon>
        <taxon>Bacilli</taxon>
        <taxon>Bacillales</taxon>
        <taxon>Alicyclobacillaceae</taxon>
        <taxon>Effusibacillus</taxon>
    </lineage>
</organism>
<dbReference type="InterPro" id="IPR007016">
    <property type="entry name" value="O-antigen_ligase-rel_domated"/>
</dbReference>
<evidence type="ECO:0000256" key="3">
    <source>
        <dbReference type="ARBA" id="ARBA00022989"/>
    </source>
</evidence>
<dbReference type="InterPro" id="IPR051533">
    <property type="entry name" value="WaaL-like"/>
</dbReference>
<feature type="transmembrane region" description="Helical" evidence="5">
    <location>
        <begin position="7"/>
        <end position="24"/>
    </location>
</feature>
<keyword evidence="8" id="KW-1185">Reference proteome</keyword>
<keyword evidence="2 5" id="KW-0812">Transmembrane</keyword>
<name>A0ABV9Q6I4_9BACL</name>
<feature type="transmembrane region" description="Helical" evidence="5">
    <location>
        <begin position="375"/>
        <end position="394"/>
    </location>
</feature>
<evidence type="ECO:0000256" key="1">
    <source>
        <dbReference type="ARBA" id="ARBA00004141"/>
    </source>
</evidence>
<feature type="transmembrane region" description="Helical" evidence="5">
    <location>
        <begin position="118"/>
        <end position="135"/>
    </location>
</feature>